<keyword evidence="5" id="KW-1185">Reference proteome</keyword>
<protein>
    <submittedName>
        <fullName evidence="6">Monocarboxylate transporter 14-like</fullName>
    </submittedName>
</protein>
<dbReference type="PROSITE" id="PS50850">
    <property type="entry name" value="MFS"/>
    <property type="match status" value="1"/>
</dbReference>
<dbReference type="Pfam" id="PF07690">
    <property type="entry name" value="MFS_1"/>
    <property type="match status" value="2"/>
</dbReference>
<feature type="transmembrane region" description="Helical" evidence="3">
    <location>
        <begin position="195"/>
        <end position="214"/>
    </location>
</feature>
<dbReference type="CDD" id="cd17352">
    <property type="entry name" value="MFS_MCT_SLC16"/>
    <property type="match status" value="1"/>
</dbReference>
<organism evidence="5 6">
    <name type="scientific">Nicrophorus vespilloides</name>
    <name type="common">Boreal carrion beetle</name>
    <dbReference type="NCBI Taxonomy" id="110193"/>
    <lineage>
        <taxon>Eukaryota</taxon>
        <taxon>Metazoa</taxon>
        <taxon>Ecdysozoa</taxon>
        <taxon>Arthropoda</taxon>
        <taxon>Hexapoda</taxon>
        <taxon>Insecta</taxon>
        <taxon>Pterygota</taxon>
        <taxon>Neoptera</taxon>
        <taxon>Endopterygota</taxon>
        <taxon>Coleoptera</taxon>
        <taxon>Polyphaga</taxon>
        <taxon>Staphyliniformia</taxon>
        <taxon>Silphidae</taxon>
        <taxon>Nicrophorinae</taxon>
        <taxon>Nicrophorus</taxon>
    </lineage>
</organism>
<evidence type="ECO:0000256" key="2">
    <source>
        <dbReference type="SAM" id="MobiDB-lite"/>
    </source>
</evidence>
<name>A0ABM1M793_NICVS</name>
<dbReference type="Proteomes" id="UP000695000">
    <property type="component" value="Unplaced"/>
</dbReference>
<dbReference type="PANTHER" id="PTHR11360">
    <property type="entry name" value="MONOCARBOXYLATE TRANSPORTER"/>
    <property type="match status" value="1"/>
</dbReference>
<dbReference type="InterPro" id="IPR036259">
    <property type="entry name" value="MFS_trans_sf"/>
</dbReference>
<evidence type="ECO:0000256" key="1">
    <source>
        <dbReference type="ARBA" id="ARBA00004141"/>
    </source>
</evidence>
<feature type="transmembrane region" description="Helical" evidence="3">
    <location>
        <begin position="138"/>
        <end position="156"/>
    </location>
</feature>
<sequence>MAEAEDHLNTDSTVTIPIETNESSQQQLEVKFAECEKDSILSTSHSHLSIDDDESDEEYKPNIPDGGWGWIVVLASMVISMIADGVSFSFGLLYIEFLNEFKASKSTTSWIGSLFMAVPLLTGPIMSALVDKYGCRKMTILGGLIAGSGFVVSSYVDSIGIMFLTFGVWSGLGLGLCYVTAVVSIAYWFDKKRTFAVGLGACGTGIGTFVYAPMTQFFIEEYGWRGTILLLAGTFFNMCVCGCLMRDPAWWIREQNKQSSKKSSICCQDEIPDIDELRKLLKESKEGEYLLQHLVTSVDSPEHVNYNEHHRSDFNLPTFVKLNEKVPLEVLEKLKANKRLYKVILENYPSLLVSRSTSDKGLNKNSEAFTTRVPVTLSMKLKKANNTKVLKHQQSLPVEPLHETLLVRKASLEEKLQRSESIPWLKRQFSTTHYYKNIRLHRNSIMYRGAMLNIRKYHLRASSCPNIYKNSMTTLAKESTEKWYTELIELLKGMADFSLFLEFHFLLMSLSTILLFIWFIVPYFYLADHMKLLGYTESQASFVLSVIGMTNTISMIGLGWAGDRPWLNVMKTYAVCLILCGISCMGMLFFAYDYILLQISSGLFGLFFASSFSFTPVILVELVPLERFTTAYGLILLCQGIGNLLGPPIGGLLFDLTQKWTQSFYQAGLWIIVSGILIGIIPYTKNRKIWGSGPVEKELAASERSSLS</sequence>
<feature type="region of interest" description="Disordered" evidence="2">
    <location>
        <begin position="1"/>
        <end position="22"/>
    </location>
</feature>
<gene>
    <name evidence="6" type="primary">LOC108558135</name>
</gene>
<feature type="transmembrane region" description="Helical" evidence="3">
    <location>
        <begin position="598"/>
        <end position="619"/>
    </location>
</feature>
<feature type="transmembrane region" description="Helical" evidence="3">
    <location>
        <begin position="68"/>
        <end position="95"/>
    </location>
</feature>
<feature type="transmembrane region" description="Helical" evidence="3">
    <location>
        <begin position="162"/>
        <end position="188"/>
    </location>
</feature>
<reference evidence="6" key="1">
    <citation type="submission" date="2025-08" db="UniProtKB">
        <authorList>
            <consortium name="RefSeq"/>
        </authorList>
    </citation>
    <scope>IDENTIFICATION</scope>
    <source>
        <tissue evidence="6">Whole Larva</tissue>
    </source>
</reference>
<feature type="transmembrane region" description="Helical" evidence="3">
    <location>
        <begin position="226"/>
        <end position="245"/>
    </location>
</feature>
<keyword evidence="3" id="KW-0812">Transmembrane</keyword>
<feature type="transmembrane region" description="Helical" evidence="3">
    <location>
        <begin position="107"/>
        <end position="126"/>
    </location>
</feature>
<feature type="transmembrane region" description="Helical" evidence="3">
    <location>
        <begin position="631"/>
        <end position="652"/>
    </location>
</feature>
<keyword evidence="3" id="KW-1133">Transmembrane helix</keyword>
<dbReference type="InterPro" id="IPR020846">
    <property type="entry name" value="MFS_dom"/>
</dbReference>
<dbReference type="InterPro" id="IPR011701">
    <property type="entry name" value="MFS"/>
</dbReference>
<feature type="transmembrane region" description="Helical" evidence="3">
    <location>
        <begin position="664"/>
        <end position="683"/>
    </location>
</feature>
<evidence type="ECO:0000256" key="3">
    <source>
        <dbReference type="SAM" id="Phobius"/>
    </source>
</evidence>
<comment type="subcellular location">
    <subcellularLocation>
        <location evidence="1">Membrane</location>
        <topology evidence="1">Multi-pass membrane protein</topology>
    </subcellularLocation>
</comment>
<feature type="compositionally biased region" description="Polar residues" evidence="2">
    <location>
        <begin position="10"/>
        <end position="22"/>
    </location>
</feature>
<evidence type="ECO:0000259" key="4">
    <source>
        <dbReference type="PROSITE" id="PS50850"/>
    </source>
</evidence>
<feature type="domain" description="Major facilitator superfamily (MFS) profile" evidence="4">
    <location>
        <begin position="497"/>
        <end position="708"/>
    </location>
</feature>
<evidence type="ECO:0000313" key="5">
    <source>
        <dbReference type="Proteomes" id="UP000695000"/>
    </source>
</evidence>
<dbReference type="Gene3D" id="1.20.1250.20">
    <property type="entry name" value="MFS general substrate transporter like domains"/>
    <property type="match status" value="2"/>
</dbReference>
<feature type="transmembrane region" description="Helical" evidence="3">
    <location>
        <begin position="499"/>
        <end position="521"/>
    </location>
</feature>
<feature type="transmembrane region" description="Helical" evidence="3">
    <location>
        <begin position="573"/>
        <end position="592"/>
    </location>
</feature>
<dbReference type="InterPro" id="IPR050327">
    <property type="entry name" value="Proton-linked_MCT"/>
</dbReference>
<accession>A0ABM1M793</accession>
<dbReference type="GeneID" id="108558135"/>
<keyword evidence="3" id="KW-0472">Membrane</keyword>
<proteinExistence type="predicted"/>
<feature type="transmembrane region" description="Helical" evidence="3">
    <location>
        <begin position="541"/>
        <end position="561"/>
    </location>
</feature>
<dbReference type="RefSeq" id="XP_017770443.1">
    <property type="nucleotide sequence ID" value="XM_017914954.1"/>
</dbReference>
<dbReference type="PANTHER" id="PTHR11360:SF111">
    <property type="entry name" value="CHASKI, ISOFORM A"/>
    <property type="match status" value="1"/>
</dbReference>
<dbReference type="SUPFAM" id="SSF103473">
    <property type="entry name" value="MFS general substrate transporter"/>
    <property type="match status" value="1"/>
</dbReference>
<evidence type="ECO:0000313" key="6">
    <source>
        <dbReference type="RefSeq" id="XP_017770443.1"/>
    </source>
</evidence>